<dbReference type="EMBL" id="EQ974024">
    <property type="protein sequence ID" value="EEF35347.1"/>
    <property type="molecule type" value="Genomic_DNA"/>
</dbReference>
<proteinExistence type="predicted"/>
<dbReference type="Proteomes" id="UP000008311">
    <property type="component" value="Unassembled WGS sequence"/>
</dbReference>
<organism evidence="1 2">
    <name type="scientific">Ricinus communis</name>
    <name type="common">Castor bean</name>
    <dbReference type="NCBI Taxonomy" id="3988"/>
    <lineage>
        <taxon>Eukaryota</taxon>
        <taxon>Viridiplantae</taxon>
        <taxon>Streptophyta</taxon>
        <taxon>Embryophyta</taxon>
        <taxon>Tracheophyta</taxon>
        <taxon>Spermatophyta</taxon>
        <taxon>Magnoliopsida</taxon>
        <taxon>eudicotyledons</taxon>
        <taxon>Gunneridae</taxon>
        <taxon>Pentapetalae</taxon>
        <taxon>rosids</taxon>
        <taxon>fabids</taxon>
        <taxon>Malpighiales</taxon>
        <taxon>Euphorbiaceae</taxon>
        <taxon>Acalyphoideae</taxon>
        <taxon>Acalypheae</taxon>
        <taxon>Ricinus</taxon>
    </lineage>
</organism>
<accession>B9SM28</accession>
<sequence>MDDEHELRIIATMQTLKRVSRGNIDSDVLLQPTILRSGKQGLARRRATATNRSYEAVLLEVELGFMVQLGRILARDAKDILCLRD</sequence>
<gene>
    <name evidence="1" type="ORF">RCOM_0834060</name>
</gene>
<dbReference type="InParanoid" id="B9SM28"/>
<protein>
    <submittedName>
        <fullName evidence="1">Uncharacterized protein</fullName>
    </submittedName>
</protein>
<reference evidence="2" key="1">
    <citation type="journal article" date="2010" name="Nat. Biotechnol.">
        <title>Draft genome sequence of the oilseed species Ricinus communis.</title>
        <authorList>
            <person name="Chan A.P."/>
            <person name="Crabtree J."/>
            <person name="Zhao Q."/>
            <person name="Lorenzi H."/>
            <person name="Orvis J."/>
            <person name="Puiu D."/>
            <person name="Melake-Berhan A."/>
            <person name="Jones K.M."/>
            <person name="Redman J."/>
            <person name="Chen G."/>
            <person name="Cahoon E.B."/>
            <person name="Gedil M."/>
            <person name="Stanke M."/>
            <person name="Haas B.J."/>
            <person name="Wortman J.R."/>
            <person name="Fraser-Liggett C.M."/>
            <person name="Ravel J."/>
            <person name="Rabinowicz P.D."/>
        </authorList>
    </citation>
    <scope>NUCLEOTIDE SEQUENCE [LARGE SCALE GENOMIC DNA]</scope>
    <source>
        <strain evidence="2">cv. Hale</strain>
    </source>
</reference>
<name>B9SM28_RICCO</name>
<evidence type="ECO:0000313" key="2">
    <source>
        <dbReference type="Proteomes" id="UP000008311"/>
    </source>
</evidence>
<evidence type="ECO:0000313" key="1">
    <source>
        <dbReference type="EMBL" id="EEF35347.1"/>
    </source>
</evidence>
<keyword evidence="2" id="KW-1185">Reference proteome</keyword>
<dbReference type="AlphaFoldDB" id="B9SM28"/>